<dbReference type="Gene3D" id="3.40.50.620">
    <property type="entry name" value="HUPs"/>
    <property type="match status" value="1"/>
</dbReference>
<feature type="transmembrane region" description="Helical" evidence="2">
    <location>
        <begin position="100"/>
        <end position="126"/>
    </location>
</feature>
<evidence type="ECO:0000256" key="1">
    <source>
        <dbReference type="SAM" id="MobiDB-lite"/>
    </source>
</evidence>
<feature type="transmembrane region" description="Helical" evidence="2">
    <location>
        <begin position="6"/>
        <end position="26"/>
    </location>
</feature>
<feature type="transmembrane region" description="Helical" evidence="2">
    <location>
        <begin position="362"/>
        <end position="382"/>
    </location>
</feature>
<feature type="transmembrane region" description="Helical" evidence="2">
    <location>
        <begin position="132"/>
        <end position="155"/>
    </location>
</feature>
<keyword evidence="2" id="KW-0812">Transmembrane</keyword>
<feature type="compositionally biased region" description="Pro residues" evidence="1">
    <location>
        <begin position="280"/>
        <end position="296"/>
    </location>
</feature>
<dbReference type="PANTHER" id="PTHR30336">
    <property type="entry name" value="INNER MEMBRANE PROTEIN, PROBABLE PERMEASE"/>
    <property type="match status" value="1"/>
</dbReference>
<dbReference type="GO" id="GO:0005886">
    <property type="term" value="C:plasma membrane"/>
    <property type="evidence" value="ECO:0007669"/>
    <property type="project" value="TreeGrafter"/>
</dbReference>
<feature type="domain" description="DUF218" evidence="3">
    <location>
        <begin position="170"/>
        <end position="354"/>
    </location>
</feature>
<comment type="caution">
    <text evidence="4">The sequence shown here is derived from an EMBL/GenBank/DDBJ whole genome shotgun (WGS) entry which is preliminary data.</text>
</comment>
<dbReference type="GO" id="GO:0000270">
    <property type="term" value="P:peptidoglycan metabolic process"/>
    <property type="evidence" value="ECO:0007669"/>
    <property type="project" value="TreeGrafter"/>
</dbReference>
<dbReference type="CDD" id="cd06259">
    <property type="entry name" value="YdcF-like"/>
    <property type="match status" value="1"/>
</dbReference>
<keyword evidence="5" id="KW-1185">Reference proteome</keyword>
<sequence>MTPGLLKITVIVALVAVAVVLVLLAVRRTRSEPRRLSNGVLIGLAALSTGEALSALGAPGTSMISALAVLIVVLGPLLVVVLAVLLIMNGVQMIKRESRSLGNLLSLLLGIGLLGLGALPVVVLALGGGARGLAVTVGIGLVAAYAGFALVNFLVYAQIYRRLVRGAPADWLVVLGSGLGADGRVPPLLASRVRTGLAEAARRRVRVVVMSGGRGSDEVVAEGEAMAALAVEHGADPSRVLVEGRSTDTEENLRFTRELLASTPLPAPLPAPLATLAPARPAPLGTPLPGTRPPVEPSAATGSGGLPGPGLIVTSNYHAMRAAVLARKLGIDAQAVGSPTAGYYWPSAVLREFVALLAEHPWWHLTAALLVGIPVPALVFALS</sequence>
<reference evidence="4 5" key="1">
    <citation type="submission" date="2020-07" db="EMBL/GenBank/DDBJ databases">
        <title>Sequencing the genomes of 1000 actinobacteria strains.</title>
        <authorList>
            <person name="Klenk H.-P."/>
        </authorList>
    </citation>
    <scope>NUCLEOTIDE SEQUENCE [LARGE SCALE GENOMIC DNA]</scope>
    <source>
        <strain evidence="4 5">DSM 100723</strain>
    </source>
</reference>
<evidence type="ECO:0000313" key="4">
    <source>
        <dbReference type="EMBL" id="MBA8795116.1"/>
    </source>
</evidence>
<dbReference type="InterPro" id="IPR051599">
    <property type="entry name" value="Cell_Envelope_Assoc"/>
</dbReference>
<keyword evidence="2" id="KW-1133">Transmembrane helix</keyword>
<accession>A0A7W3ITS4</accession>
<keyword evidence="2" id="KW-0472">Membrane</keyword>
<dbReference type="RefSeq" id="WP_182560713.1">
    <property type="nucleotide sequence ID" value="NZ_JACGWT010000004.1"/>
</dbReference>
<proteinExistence type="predicted"/>
<dbReference type="GO" id="GO:0043164">
    <property type="term" value="P:Gram-negative-bacterium-type cell wall biogenesis"/>
    <property type="evidence" value="ECO:0007669"/>
    <property type="project" value="TreeGrafter"/>
</dbReference>
<dbReference type="Pfam" id="PF02698">
    <property type="entry name" value="DUF218"/>
    <property type="match status" value="1"/>
</dbReference>
<feature type="transmembrane region" description="Helical" evidence="2">
    <location>
        <begin position="64"/>
        <end position="88"/>
    </location>
</feature>
<dbReference type="EMBL" id="JACGWT010000004">
    <property type="protein sequence ID" value="MBA8795116.1"/>
    <property type="molecule type" value="Genomic_DNA"/>
</dbReference>
<dbReference type="AlphaFoldDB" id="A0A7W3ITS4"/>
<name>A0A7W3ITS4_9ACTN</name>
<evidence type="ECO:0000313" key="5">
    <source>
        <dbReference type="Proteomes" id="UP000523079"/>
    </source>
</evidence>
<feature type="transmembrane region" description="Helical" evidence="2">
    <location>
        <begin position="38"/>
        <end position="58"/>
    </location>
</feature>
<feature type="region of interest" description="Disordered" evidence="1">
    <location>
        <begin position="271"/>
        <end position="307"/>
    </location>
</feature>
<dbReference type="InterPro" id="IPR003848">
    <property type="entry name" value="DUF218"/>
</dbReference>
<dbReference type="Proteomes" id="UP000523079">
    <property type="component" value="Unassembled WGS sequence"/>
</dbReference>
<organism evidence="4 5">
    <name type="scientific">Microlunatus kandeliicorticis</name>
    <dbReference type="NCBI Taxonomy" id="1759536"/>
    <lineage>
        <taxon>Bacteria</taxon>
        <taxon>Bacillati</taxon>
        <taxon>Actinomycetota</taxon>
        <taxon>Actinomycetes</taxon>
        <taxon>Propionibacteriales</taxon>
        <taxon>Propionibacteriaceae</taxon>
        <taxon>Microlunatus</taxon>
    </lineage>
</organism>
<evidence type="ECO:0000256" key="2">
    <source>
        <dbReference type="SAM" id="Phobius"/>
    </source>
</evidence>
<protein>
    <submittedName>
        <fullName evidence="4">Uncharacterized SAM-binding protein YcdF (DUF218 family)</fullName>
    </submittedName>
</protein>
<evidence type="ECO:0000259" key="3">
    <source>
        <dbReference type="Pfam" id="PF02698"/>
    </source>
</evidence>
<dbReference type="InterPro" id="IPR014729">
    <property type="entry name" value="Rossmann-like_a/b/a_fold"/>
</dbReference>
<dbReference type="PANTHER" id="PTHR30336:SF4">
    <property type="entry name" value="ENVELOPE BIOGENESIS FACTOR ELYC"/>
    <property type="match status" value="1"/>
</dbReference>
<gene>
    <name evidence="4" type="ORF">FHX74_002744</name>
</gene>